<dbReference type="PANTHER" id="PTHR10000:SF25">
    <property type="entry name" value="PHOSPHATASE YKRA-RELATED"/>
    <property type="match status" value="1"/>
</dbReference>
<organism evidence="1 2">
    <name type="scientific">Roseburia intestinalis</name>
    <dbReference type="NCBI Taxonomy" id="166486"/>
    <lineage>
        <taxon>Bacteria</taxon>
        <taxon>Bacillati</taxon>
        <taxon>Bacillota</taxon>
        <taxon>Clostridia</taxon>
        <taxon>Lachnospirales</taxon>
        <taxon>Lachnospiraceae</taxon>
        <taxon>Roseburia</taxon>
    </lineage>
</organism>
<dbReference type="InterPro" id="IPR036412">
    <property type="entry name" value="HAD-like_sf"/>
</dbReference>
<reference evidence="1 2" key="1">
    <citation type="submission" date="2015-09" db="EMBL/GenBank/DDBJ databases">
        <authorList>
            <consortium name="Pathogen Informatics"/>
        </authorList>
    </citation>
    <scope>NUCLEOTIDE SEQUENCE [LARGE SCALE GENOMIC DNA]</scope>
    <source>
        <strain evidence="1 2">2789STDY5834960</strain>
    </source>
</reference>
<dbReference type="Gene3D" id="3.40.50.1000">
    <property type="entry name" value="HAD superfamily/HAD-like"/>
    <property type="match status" value="1"/>
</dbReference>
<dbReference type="GO" id="GO:0016853">
    <property type="term" value="F:isomerase activity"/>
    <property type="evidence" value="ECO:0007669"/>
    <property type="project" value="UniProtKB-KW"/>
</dbReference>
<dbReference type="PROSITE" id="PS01229">
    <property type="entry name" value="COF_2"/>
    <property type="match status" value="1"/>
</dbReference>
<dbReference type="PaxDb" id="166486-ERS852572_03051"/>
<name>A0A173VI38_9FIRM</name>
<evidence type="ECO:0000313" key="1">
    <source>
        <dbReference type="EMBL" id="CUN27032.1"/>
    </source>
</evidence>
<dbReference type="GO" id="GO:0000287">
    <property type="term" value="F:magnesium ion binding"/>
    <property type="evidence" value="ECO:0007669"/>
    <property type="project" value="TreeGrafter"/>
</dbReference>
<dbReference type="InterPro" id="IPR023214">
    <property type="entry name" value="HAD_sf"/>
</dbReference>
<gene>
    <name evidence="1" type="ORF">ERS852572_03051</name>
</gene>
<dbReference type="AlphaFoldDB" id="A0A173VI38"/>
<dbReference type="NCBIfam" id="TIGR01484">
    <property type="entry name" value="HAD-SF-IIB"/>
    <property type="match status" value="1"/>
</dbReference>
<evidence type="ECO:0000313" key="2">
    <source>
        <dbReference type="Proteomes" id="UP000095350"/>
    </source>
</evidence>
<accession>A0A173VI38</accession>
<dbReference type="GO" id="GO:0016791">
    <property type="term" value="F:phosphatase activity"/>
    <property type="evidence" value="ECO:0007669"/>
    <property type="project" value="TreeGrafter"/>
</dbReference>
<dbReference type="STRING" id="166486.ERS852572_03051"/>
<protein>
    <submittedName>
        <fullName evidence="1">Putative bifunctional phosphatase/peptidyl-prolyl cis-trans isomerase</fullName>
    </submittedName>
</protein>
<dbReference type="EMBL" id="CYXZ01000026">
    <property type="protein sequence ID" value="CUN27032.1"/>
    <property type="molecule type" value="Genomic_DNA"/>
</dbReference>
<dbReference type="Pfam" id="PF08282">
    <property type="entry name" value="Hydrolase_3"/>
    <property type="match status" value="1"/>
</dbReference>
<keyword evidence="1" id="KW-0413">Isomerase</keyword>
<dbReference type="Gene3D" id="3.30.1240.10">
    <property type="match status" value="1"/>
</dbReference>
<dbReference type="Proteomes" id="UP000095350">
    <property type="component" value="Unassembled WGS sequence"/>
</dbReference>
<dbReference type="SUPFAM" id="SSF56784">
    <property type="entry name" value="HAD-like"/>
    <property type="match status" value="1"/>
</dbReference>
<dbReference type="OrthoDB" id="9794212at2"/>
<proteinExistence type="predicted"/>
<dbReference type="PANTHER" id="PTHR10000">
    <property type="entry name" value="PHOSPHOSERINE PHOSPHATASE"/>
    <property type="match status" value="1"/>
</dbReference>
<sequence length="266" mass="30000">MKKIAFFDIDGTLTSEIDGSLPKSAINAIRHARTFGHLMFINTGRCFQNVEPRFRRIGFDGYVCGCGTNIFCSGTEALHVAQTHSITMQLLEAARKTNVDILFESRKEVAFDKSRSLSHPDAIHQYKAFLNRGYDMPENLENPNFFCDKFVVWYQTPDQLEEFRKVSDPYFTCIDRGGTFREFVPIGYSKATGIQYVLDYYHLDLDAAYAIGDSNNDLPMLSYVPNSVAMGNASPASLFDQVSFVTKRASEDGIAYALEQLGFFES</sequence>
<dbReference type="GO" id="GO:0005829">
    <property type="term" value="C:cytosol"/>
    <property type="evidence" value="ECO:0007669"/>
    <property type="project" value="TreeGrafter"/>
</dbReference>
<dbReference type="RefSeq" id="WP_022113161.1">
    <property type="nucleotide sequence ID" value="NZ_CABIYH010000026.1"/>
</dbReference>
<dbReference type="InterPro" id="IPR006379">
    <property type="entry name" value="HAD-SF_hydro_IIB"/>
</dbReference>